<proteinExistence type="predicted"/>
<dbReference type="InterPro" id="IPR032834">
    <property type="entry name" value="NatK-like_C"/>
</dbReference>
<dbReference type="PANTHER" id="PTHR40448">
    <property type="entry name" value="TWO-COMPONENT SENSOR HISTIDINE KINASE"/>
    <property type="match status" value="1"/>
</dbReference>
<dbReference type="Proteomes" id="UP000657421">
    <property type="component" value="Unassembled WGS sequence"/>
</dbReference>
<dbReference type="Gene3D" id="3.30.565.10">
    <property type="entry name" value="Histidine kinase-like ATPase, C-terminal domain"/>
    <property type="match status" value="1"/>
</dbReference>
<evidence type="ECO:0000259" key="1">
    <source>
        <dbReference type="Pfam" id="PF14501"/>
    </source>
</evidence>
<accession>A0ABR7NCH4</accession>
<dbReference type="InterPro" id="IPR036890">
    <property type="entry name" value="HATPase_C_sf"/>
</dbReference>
<reference evidence="2 3" key="1">
    <citation type="submission" date="2020-08" db="EMBL/GenBank/DDBJ databases">
        <title>Genome public.</title>
        <authorList>
            <person name="Liu C."/>
            <person name="Sun Q."/>
        </authorList>
    </citation>
    <scope>NUCLEOTIDE SEQUENCE [LARGE SCALE GENOMIC DNA]</scope>
    <source>
        <strain evidence="2 3">NSJ-46</strain>
    </source>
</reference>
<dbReference type="GO" id="GO:0016301">
    <property type="term" value="F:kinase activity"/>
    <property type="evidence" value="ECO:0007669"/>
    <property type="project" value="UniProtKB-KW"/>
</dbReference>
<keyword evidence="2" id="KW-0418">Kinase</keyword>
<dbReference type="Pfam" id="PF14501">
    <property type="entry name" value="HATPase_c_5"/>
    <property type="match status" value="1"/>
</dbReference>
<evidence type="ECO:0000313" key="3">
    <source>
        <dbReference type="Proteomes" id="UP000657421"/>
    </source>
</evidence>
<dbReference type="CDD" id="cd16935">
    <property type="entry name" value="HATPase_AgrC-ComD-like"/>
    <property type="match status" value="1"/>
</dbReference>
<dbReference type="SUPFAM" id="SSF55874">
    <property type="entry name" value="ATPase domain of HSP90 chaperone/DNA topoisomerase II/histidine kinase"/>
    <property type="match status" value="1"/>
</dbReference>
<evidence type="ECO:0000313" key="2">
    <source>
        <dbReference type="EMBL" id="MBC8574119.1"/>
    </source>
</evidence>
<sequence>MFAMMMMIYVLFYFIAIGMLESAKIAERNHFLETQEAQYLKQCRYMEETARIRHDFHHTLHTLKMLSEESNYASLNRYLDEYLEALPVNQSVTYCQHNSVNALLNYLIPSAQEAAIDINLNIDLPNQLTVTDIDLCCILGNVLENAIDGCKTLPTGKRSIQLTVTTRLNAWLYIVSTNTFNGNIKRKNDQYQTTKKNGHGIGLTSTQITVEKYNGSAQFSNDTSCFYVDIMIPIA</sequence>
<gene>
    <name evidence="2" type="ORF">H8716_13670</name>
</gene>
<dbReference type="PANTHER" id="PTHR40448:SF1">
    <property type="entry name" value="TWO-COMPONENT SENSOR HISTIDINE KINASE"/>
    <property type="match status" value="1"/>
</dbReference>
<protein>
    <submittedName>
        <fullName evidence="2">Sensor histidine kinase</fullName>
    </submittedName>
</protein>
<comment type="caution">
    <text evidence="2">The sequence shown here is derived from an EMBL/GenBank/DDBJ whole genome shotgun (WGS) entry which is preliminary data.</text>
</comment>
<keyword evidence="2" id="KW-0808">Transferase</keyword>
<name>A0ABR7NCH4_9FIRM</name>
<organism evidence="2 3">
    <name type="scientific">Jingyaoa shaoxingensis</name>
    <dbReference type="NCBI Taxonomy" id="2763671"/>
    <lineage>
        <taxon>Bacteria</taxon>
        <taxon>Bacillati</taxon>
        <taxon>Bacillota</taxon>
        <taxon>Clostridia</taxon>
        <taxon>Lachnospirales</taxon>
        <taxon>Lachnospiraceae</taxon>
        <taxon>Jingyaoa</taxon>
    </lineage>
</organism>
<dbReference type="EMBL" id="JACRSZ010000016">
    <property type="protein sequence ID" value="MBC8574119.1"/>
    <property type="molecule type" value="Genomic_DNA"/>
</dbReference>
<feature type="domain" description="Sensor histidine kinase NatK-like C-terminal" evidence="1">
    <location>
        <begin position="133"/>
        <end position="233"/>
    </location>
</feature>
<keyword evidence="3" id="KW-1185">Reference proteome</keyword>